<dbReference type="GO" id="GO:0010569">
    <property type="term" value="P:regulation of double-strand break repair via homologous recombination"/>
    <property type="evidence" value="ECO:0007669"/>
    <property type="project" value="InterPro"/>
</dbReference>
<reference evidence="4" key="1">
    <citation type="submission" date="2025-08" db="UniProtKB">
        <authorList>
            <consortium name="RefSeq"/>
        </authorList>
    </citation>
    <scope>IDENTIFICATION</scope>
    <source>
        <strain evidence="4">Nigerian</strain>
        <tissue evidence="4">Liver and blood</tissue>
    </source>
</reference>
<dbReference type="AlphaFoldDB" id="A0A8J1IZD9"/>
<gene>
    <name evidence="4 5" type="primary">LOC116408313</name>
</gene>
<dbReference type="Pfam" id="PF12509">
    <property type="entry name" value="DUF3715"/>
    <property type="match status" value="1"/>
</dbReference>
<dbReference type="SUPFAM" id="SSF56399">
    <property type="entry name" value="ADP-ribosylation"/>
    <property type="match status" value="1"/>
</dbReference>
<dbReference type="GO" id="GO:0007129">
    <property type="term" value="P:homologous chromosome pairing at meiosis"/>
    <property type="evidence" value="ECO:0007669"/>
    <property type="project" value="InterPro"/>
</dbReference>
<sequence>METSEQFKDKMEDKWKSLKSYVIPKVKTAAERGYLARDMTSEREYYDFLDILNKARLNTLCELKSSWDFGEPKMICNPDLEKKYFEKRSEIREYGKNYLKEQFCFLVLTKAATVDIWQNGLSINSSSFNKLGNPQLGVYVFRHIDVALIWAQINSKNSDVVIVFKVLFGRVKKIQKIGETDLKPTSEFDSHVSSNIPTWSDSFDAQISNSLVYLYEHDINCKPVDKPRHCLPYASVSVRFLGQKTGTDLVHTHVARLKLKSESERESETKQTSFKHISKRKFSLQQYEKSGVPLPKKRSTVYCKDYFFSTRTTGIKGPLSNILSSPENAEDGVVPKEFHPREVIDPSLN</sequence>
<feature type="region of interest" description="Disordered" evidence="1">
    <location>
        <begin position="319"/>
        <end position="349"/>
    </location>
</feature>
<dbReference type="AGR" id="Xenbase:XB-GENE-29094007"/>
<dbReference type="PANTHER" id="PTHR22380:SF1">
    <property type="entry name" value="TESTIS-EXPRESSED PROTEIN 15"/>
    <property type="match status" value="1"/>
</dbReference>
<feature type="domain" description="TASOR pseudo-PARP" evidence="2">
    <location>
        <begin position="99"/>
        <end position="232"/>
    </location>
</feature>
<dbReference type="RefSeq" id="XP_031750953.1">
    <property type="nucleotide sequence ID" value="XM_031895093.1"/>
</dbReference>
<dbReference type="PANTHER" id="PTHR22380">
    <property type="entry name" value="TESTIS-EXPRESSED PROTEIN 15"/>
    <property type="match status" value="1"/>
</dbReference>
<dbReference type="InterPro" id="IPR026616">
    <property type="entry name" value="TEX15"/>
</dbReference>
<dbReference type="InterPro" id="IPR022188">
    <property type="entry name" value="TASOR_DUF3715"/>
</dbReference>
<evidence type="ECO:0000313" key="3">
    <source>
        <dbReference type="Proteomes" id="UP000008143"/>
    </source>
</evidence>
<protein>
    <submittedName>
        <fullName evidence="4">Protein TASOR-like</fullName>
    </submittedName>
</protein>
<name>A0A8J1IZD9_XENTR</name>
<feature type="compositionally biased region" description="Basic and acidic residues" evidence="1">
    <location>
        <begin position="333"/>
        <end position="349"/>
    </location>
</feature>
<dbReference type="Xenbase" id="XB-GENE-29094007">
    <property type="gene designation" value="LOC116408313"/>
</dbReference>
<evidence type="ECO:0000313" key="5">
    <source>
        <dbReference type="Xenbase" id="XB-GENE-29094007"/>
    </source>
</evidence>
<proteinExistence type="predicted"/>
<dbReference type="GeneID" id="116408313"/>
<dbReference type="GO" id="GO:0007140">
    <property type="term" value="P:male meiotic nuclear division"/>
    <property type="evidence" value="ECO:0007669"/>
    <property type="project" value="InterPro"/>
</dbReference>
<dbReference type="KEGG" id="xtr:116408313"/>
<organism evidence="3 4">
    <name type="scientific">Xenopus tropicalis</name>
    <name type="common">Western clawed frog</name>
    <name type="synonym">Silurana tropicalis</name>
    <dbReference type="NCBI Taxonomy" id="8364"/>
    <lineage>
        <taxon>Eukaryota</taxon>
        <taxon>Metazoa</taxon>
        <taxon>Chordata</taxon>
        <taxon>Craniata</taxon>
        <taxon>Vertebrata</taxon>
        <taxon>Euteleostomi</taxon>
        <taxon>Amphibia</taxon>
        <taxon>Batrachia</taxon>
        <taxon>Anura</taxon>
        <taxon>Pipoidea</taxon>
        <taxon>Pipidae</taxon>
        <taxon>Xenopodinae</taxon>
        <taxon>Xenopus</taxon>
        <taxon>Silurana</taxon>
    </lineage>
</organism>
<evidence type="ECO:0000259" key="2">
    <source>
        <dbReference type="Pfam" id="PF12509"/>
    </source>
</evidence>
<dbReference type="OrthoDB" id="10054471at2759"/>
<dbReference type="Gene3D" id="3.90.228.10">
    <property type="match status" value="1"/>
</dbReference>
<dbReference type="Proteomes" id="UP000008143">
    <property type="component" value="Chromosome 1"/>
</dbReference>
<accession>A0A8J1IZD9</accession>
<evidence type="ECO:0000256" key="1">
    <source>
        <dbReference type="SAM" id="MobiDB-lite"/>
    </source>
</evidence>
<evidence type="ECO:0000313" key="4">
    <source>
        <dbReference type="RefSeq" id="XP_031750953.1"/>
    </source>
</evidence>
<dbReference type="OMA" id="AATVDIW"/>
<keyword evidence="3" id="KW-1185">Reference proteome</keyword>